<feature type="transmembrane region" description="Helical" evidence="1">
    <location>
        <begin position="933"/>
        <end position="957"/>
    </location>
</feature>
<evidence type="ECO:0008006" key="4">
    <source>
        <dbReference type="Google" id="ProtNLM"/>
    </source>
</evidence>
<dbReference type="Proteomes" id="UP001592528">
    <property type="component" value="Unassembled WGS sequence"/>
</dbReference>
<evidence type="ECO:0000313" key="3">
    <source>
        <dbReference type="Proteomes" id="UP001592528"/>
    </source>
</evidence>
<dbReference type="InterPro" id="IPR050250">
    <property type="entry name" value="Macrolide_Exporter_MacB"/>
</dbReference>
<dbReference type="PANTHER" id="PTHR30572:SF4">
    <property type="entry name" value="ABC TRANSPORTER PERMEASE YTRF"/>
    <property type="match status" value="1"/>
</dbReference>
<feature type="transmembrane region" description="Helical" evidence="1">
    <location>
        <begin position="516"/>
        <end position="535"/>
    </location>
</feature>
<feature type="transmembrane region" description="Helical" evidence="1">
    <location>
        <begin position="404"/>
        <end position="429"/>
    </location>
</feature>
<dbReference type="PANTHER" id="PTHR30572">
    <property type="entry name" value="MEMBRANE COMPONENT OF TRANSPORTER-RELATED"/>
    <property type="match status" value="1"/>
</dbReference>
<dbReference type="RefSeq" id="WP_030252309.1">
    <property type="nucleotide sequence ID" value="NZ_JBHEZZ010000012.1"/>
</dbReference>
<accession>A0ABV6UQV8</accession>
<organism evidence="2 3">
    <name type="scientific">Streptacidiphilus cavernicola</name>
    <dbReference type="NCBI Taxonomy" id="3342716"/>
    <lineage>
        <taxon>Bacteria</taxon>
        <taxon>Bacillati</taxon>
        <taxon>Actinomycetota</taxon>
        <taxon>Actinomycetes</taxon>
        <taxon>Kitasatosporales</taxon>
        <taxon>Streptomycetaceae</taxon>
        <taxon>Streptacidiphilus</taxon>
    </lineage>
</organism>
<feature type="transmembrane region" description="Helical" evidence="1">
    <location>
        <begin position="479"/>
        <end position="496"/>
    </location>
</feature>
<reference evidence="2 3" key="1">
    <citation type="submission" date="2024-09" db="EMBL/GenBank/DDBJ databases">
        <authorList>
            <person name="Lee S.D."/>
        </authorList>
    </citation>
    <scope>NUCLEOTIDE SEQUENCE [LARGE SCALE GENOMIC DNA]</scope>
    <source>
        <strain evidence="2 3">N1-5</strain>
    </source>
</reference>
<protein>
    <recommendedName>
        <fullName evidence="4">ABC transport system permease protein</fullName>
    </recommendedName>
</protein>
<keyword evidence="3" id="KW-1185">Reference proteome</keyword>
<proteinExistence type="predicted"/>
<feature type="transmembrane region" description="Helical" evidence="1">
    <location>
        <begin position="359"/>
        <end position="383"/>
    </location>
</feature>
<feature type="transmembrane region" description="Helical" evidence="1">
    <location>
        <begin position="835"/>
        <end position="858"/>
    </location>
</feature>
<keyword evidence="1" id="KW-0812">Transmembrane</keyword>
<sequence>MNGGVNSVNGRLIRAEARGDLPLLGCLAVLVAVLTALAALAPVLAARQEDRALRQRLVTAQQQDALLTVQTTAEDPANMPSENLLPAATPGTPVDTAALLAKGGRQLIAHADPRLAATLTVSRAEAQFDPATLASPAVPQASVVGTSLALAYITDADAHLRITAGRAPRPRPRSTAHSSPPEIALSRATATLLGLHVGERLSLVGTGDPAGAPSSYVLAGIFEPQRTGDDFWNEQASLDQPIEYPKDTDPTKQLISARGLVAADGVDAAMNAEVPTEPALSWQLRVTLGSDAVTQAARIAQPLASWSTRLDSALCAENPMLDQSSCVLDGQLTDPLLLADGLGPLLAAFTAEDAQAHTVASYAIASLLAVALATAVVAVRLLLRRRDVELRLQRARGASGPRLVLLRLAVATPVVAVAGAAGWAVGLILAPDGTSGAPRPLLAAVLAGAAWLLLPLLTWPAVRNDGRLRGDGPSPARRVVLEATVLLLAVAGVAALRTSTPAGSAQDAAGQGDVRLSAVPVVVALAAVLVLLRLYPPVLRWCAGRLRRGRGLLGYVGLARAGGDAPATAMALFVLVLTLGTAVFGGLVSSTVGAGARTGAAWAAGADAVAVQLGNTTPLTTTSGSAAAGSTTAAGPGGGIRTVTEQLRTFNLIGDRNGAGIGGVAVITVDPAALAAADPGSAAVRALRAALSAPARTLSDGTVQLPALGSPDLLATAPGGSLSATVQPYRKPVVHLRFSPTGTLTTAERDDPVLGPLVSLVADGTPLLVTTAAVEQRLPQLSSGHTAVLLFGGGADAAALHAAAARVLGPLAQVTVRTEELAALRGDGLTRGVGVLYTGSTLLAVLFALLAVGLELVLTAPERGRTTSYLRALGLTGRGAAALHLVQLLPLVPVAALGGVVLGLVEPRILGPALDLRAFTGGPGRPALHSDPALTVALGLAAGLLVLAAAVVETLVARTRTPAARMR</sequence>
<gene>
    <name evidence="2" type="ORF">ACEZDJ_21380</name>
</gene>
<feature type="transmembrane region" description="Helical" evidence="1">
    <location>
        <begin position="569"/>
        <end position="588"/>
    </location>
</feature>
<feature type="transmembrane region" description="Helical" evidence="1">
    <location>
        <begin position="879"/>
        <end position="905"/>
    </location>
</feature>
<evidence type="ECO:0000256" key="1">
    <source>
        <dbReference type="SAM" id="Phobius"/>
    </source>
</evidence>
<keyword evidence="1" id="KW-0472">Membrane</keyword>
<evidence type="ECO:0000313" key="2">
    <source>
        <dbReference type="EMBL" id="MFC1403847.1"/>
    </source>
</evidence>
<dbReference type="EMBL" id="JBHEZZ010000012">
    <property type="protein sequence ID" value="MFC1403847.1"/>
    <property type="molecule type" value="Genomic_DNA"/>
</dbReference>
<name>A0ABV6UQV8_9ACTN</name>
<comment type="caution">
    <text evidence="2">The sequence shown here is derived from an EMBL/GenBank/DDBJ whole genome shotgun (WGS) entry which is preliminary data.</text>
</comment>
<keyword evidence="1" id="KW-1133">Transmembrane helix</keyword>
<feature type="transmembrane region" description="Helical" evidence="1">
    <location>
        <begin position="441"/>
        <end position="459"/>
    </location>
</feature>